<evidence type="ECO:0000313" key="4">
    <source>
        <dbReference type="EMBL" id="CAJ2513473.1"/>
    </source>
</evidence>
<dbReference type="InterPro" id="IPR002018">
    <property type="entry name" value="CarbesteraseB"/>
</dbReference>
<feature type="chain" id="PRO_5042477932" evidence="2">
    <location>
        <begin position="22"/>
        <end position="511"/>
    </location>
</feature>
<keyword evidence="5" id="KW-1185">Reference proteome</keyword>
<feature type="signal peptide" evidence="2">
    <location>
        <begin position="1"/>
        <end position="21"/>
    </location>
</feature>
<proteinExistence type="predicted"/>
<comment type="caution">
    <text evidence="4">The sequence shown here is derived from an EMBL/GenBank/DDBJ whole genome shotgun (WGS) entry which is preliminary data.</text>
</comment>
<feature type="domain" description="Carboxylesterase type B" evidence="3">
    <location>
        <begin position="29"/>
        <end position="333"/>
    </location>
</feature>
<dbReference type="SUPFAM" id="SSF53474">
    <property type="entry name" value="alpha/beta-Hydrolases"/>
    <property type="match status" value="1"/>
</dbReference>
<dbReference type="EMBL" id="CAUWAG010000020">
    <property type="protein sequence ID" value="CAJ2513473.1"/>
    <property type="molecule type" value="Genomic_DNA"/>
</dbReference>
<evidence type="ECO:0000259" key="3">
    <source>
        <dbReference type="Pfam" id="PF00135"/>
    </source>
</evidence>
<feature type="compositionally biased region" description="Low complexity" evidence="1">
    <location>
        <begin position="385"/>
        <end position="399"/>
    </location>
</feature>
<evidence type="ECO:0000256" key="2">
    <source>
        <dbReference type="SAM" id="SignalP"/>
    </source>
</evidence>
<dbReference type="Pfam" id="PF00135">
    <property type="entry name" value="COesterase"/>
    <property type="match status" value="2"/>
</dbReference>
<evidence type="ECO:0000313" key="5">
    <source>
        <dbReference type="Proteomes" id="UP001295740"/>
    </source>
</evidence>
<dbReference type="AlphaFoldDB" id="A0AAI8YQE9"/>
<dbReference type="Proteomes" id="UP001295740">
    <property type="component" value="Unassembled WGS sequence"/>
</dbReference>
<accession>A0AAI8YQE9</accession>
<organism evidence="4 5">
    <name type="scientific">Anthostomella pinea</name>
    <dbReference type="NCBI Taxonomy" id="933095"/>
    <lineage>
        <taxon>Eukaryota</taxon>
        <taxon>Fungi</taxon>
        <taxon>Dikarya</taxon>
        <taxon>Ascomycota</taxon>
        <taxon>Pezizomycotina</taxon>
        <taxon>Sordariomycetes</taxon>
        <taxon>Xylariomycetidae</taxon>
        <taxon>Xylariales</taxon>
        <taxon>Xylariaceae</taxon>
        <taxon>Anthostomella</taxon>
    </lineage>
</organism>
<reference evidence="4" key="1">
    <citation type="submission" date="2023-10" db="EMBL/GenBank/DDBJ databases">
        <authorList>
            <person name="Hackl T."/>
        </authorList>
    </citation>
    <scope>NUCLEOTIDE SEQUENCE</scope>
</reference>
<feature type="region of interest" description="Disordered" evidence="1">
    <location>
        <begin position="382"/>
        <end position="407"/>
    </location>
</feature>
<keyword evidence="2" id="KW-0732">Signal</keyword>
<dbReference type="PANTHER" id="PTHR11559">
    <property type="entry name" value="CARBOXYLESTERASE"/>
    <property type="match status" value="1"/>
</dbReference>
<dbReference type="InterPro" id="IPR029058">
    <property type="entry name" value="AB_hydrolase_fold"/>
</dbReference>
<dbReference type="Gene3D" id="3.40.50.1820">
    <property type="entry name" value="alpha/beta hydrolase"/>
    <property type="match status" value="1"/>
</dbReference>
<feature type="domain" description="Carboxylesterase type B" evidence="3">
    <location>
        <begin position="363"/>
        <end position="474"/>
    </location>
</feature>
<name>A0AAI8YQE9_9PEZI</name>
<protein>
    <submittedName>
        <fullName evidence="4">Uu.00g015920.m01.CDS01</fullName>
    </submittedName>
</protein>
<sequence>MAGTRILGALALIANAPLIKAQPVVSILNGSYESLHLPAFQQDLFLGIPYAQDTGGANRFRIPQALEETWNGTRDAKIYGHACPDQNVPADSVYGMSEDCLSINIVRPAGLDDDDVRLPAMLWINGGSYQVGTSGLSNYNLTYLVEKSVEIGKPIVGASINYRKGGWGNMYSVEIQGSGNTNLALRDMRKGLAWTQENIENFGGLGQLLMSYGGRTDGLFHRSIQESGSAATAWYNGTDWYQPIYDKIVGQVNCTAAADTLECLRTVEYDVLHPFLNTFVVAGPGFYPTVDGNIIPDYPTELLHSGRFAHVPHLYGTNFDESTDNAPVGVINTNEDLRNFLLHDTGFNFPNAARFADKGRQYVRHYAEHALTYNYRFNTRPWENSTTTATSSPTSNSSDTDPDPEDQLAPAYKGVEHFSEVAFVFNNPTTAGPWPQYEALSAQMSSQWTHFAYGGDPNGEGLPDWPVYSSSASGWNLVLQAEAQGGAYAEEDVYRLAGREYLTRWARRRHV</sequence>
<evidence type="ECO:0000256" key="1">
    <source>
        <dbReference type="SAM" id="MobiDB-lite"/>
    </source>
</evidence>
<dbReference type="InterPro" id="IPR050309">
    <property type="entry name" value="Type-B_Carboxylest/Lipase"/>
</dbReference>
<gene>
    <name evidence="4" type="ORF">KHLLAP_LOCUS13941</name>
</gene>